<reference evidence="1 2" key="1">
    <citation type="submission" date="2024-01" db="EMBL/GenBank/DDBJ databases">
        <title>Genome assemblies of Stephania.</title>
        <authorList>
            <person name="Yang L."/>
        </authorList>
    </citation>
    <scope>NUCLEOTIDE SEQUENCE [LARGE SCALE GENOMIC DNA]</scope>
    <source>
        <strain evidence="1">YNDBR</strain>
        <tissue evidence="1">Leaf</tissue>
    </source>
</reference>
<dbReference type="AlphaFoldDB" id="A0AAP0JIV1"/>
<evidence type="ECO:0000313" key="2">
    <source>
        <dbReference type="Proteomes" id="UP001420932"/>
    </source>
</evidence>
<name>A0AAP0JIV1_9MAGN</name>
<accession>A0AAP0JIV1</accession>
<sequence>MRLNPLSEDSPGVLAPHGTSRIPVRLSIRLRLWLPLECFLSLCSSEPTVLNGFGAVEAELVPSYQYLKPHVLSGFEPTCRVSRPLMRLSFASGSLALCC</sequence>
<organism evidence="1 2">
    <name type="scientific">Stephania yunnanensis</name>
    <dbReference type="NCBI Taxonomy" id="152371"/>
    <lineage>
        <taxon>Eukaryota</taxon>
        <taxon>Viridiplantae</taxon>
        <taxon>Streptophyta</taxon>
        <taxon>Embryophyta</taxon>
        <taxon>Tracheophyta</taxon>
        <taxon>Spermatophyta</taxon>
        <taxon>Magnoliopsida</taxon>
        <taxon>Ranunculales</taxon>
        <taxon>Menispermaceae</taxon>
        <taxon>Menispermoideae</taxon>
        <taxon>Cissampelideae</taxon>
        <taxon>Stephania</taxon>
    </lineage>
</organism>
<comment type="caution">
    <text evidence="1">The sequence shown here is derived from an EMBL/GenBank/DDBJ whole genome shotgun (WGS) entry which is preliminary data.</text>
</comment>
<proteinExistence type="predicted"/>
<keyword evidence="2" id="KW-1185">Reference proteome</keyword>
<dbReference type="Proteomes" id="UP001420932">
    <property type="component" value="Unassembled WGS sequence"/>
</dbReference>
<gene>
    <name evidence="1" type="ORF">Syun_014074</name>
</gene>
<protein>
    <submittedName>
        <fullName evidence="1">Uncharacterized protein</fullName>
    </submittedName>
</protein>
<dbReference type="EMBL" id="JBBNAF010000006">
    <property type="protein sequence ID" value="KAK9134744.1"/>
    <property type="molecule type" value="Genomic_DNA"/>
</dbReference>
<evidence type="ECO:0000313" key="1">
    <source>
        <dbReference type="EMBL" id="KAK9134744.1"/>
    </source>
</evidence>